<keyword evidence="5" id="KW-0862">Zinc</keyword>
<comment type="caution">
    <text evidence="8">The sequence shown here is derived from an EMBL/GenBank/DDBJ whole genome shotgun (WGS) entry which is preliminary data.</text>
</comment>
<reference evidence="8 9" key="1">
    <citation type="submission" date="2015-09" db="EMBL/GenBank/DDBJ databases">
        <title>Draft genome of a European isolate of the apple canker pathogen Neonectria ditissima.</title>
        <authorList>
            <person name="Gomez-Cortecero A."/>
            <person name="Harrison R.J."/>
            <person name="Armitage A.D."/>
        </authorList>
    </citation>
    <scope>NUCLEOTIDE SEQUENCE [LARGE SCALE GENOMIC DNA]</scope>
    <source>
        <strain evidence="8 9">R09/05</strain>
    </source>
</reference>
<dbReference type="PANTHER" id="PTHR40626:SF1">
    <property type="entry name" value="TRANSCRIPTION FACTOR WITH C2H2 AND ZN(2)-CYS(6) DNA BINDING DOMAIN (EUROFUNG)"/>
    <property type="match status" value="1"/>
</dbReference>
<gene>
    <name evidence="8" type="ORF">AK830_g3721</name>
</gene>
<dbReference type="InterPro" id="IPR051059">
    <property type="entry name" value="VerF-like"/>
</dbReference>
<evidence type="ECO:0000256" key="5">
    <source>
        <dbReference type="ARBA" id="ARBA00022833"/>
    </source>
</evidence>
<evidence type="ECO:0000256" key="4">
    <source>
        <dbReference type="ARBA" id="ARBA00022771"/>
    </source>
</evidence>
<dbReference type="STRING" id="78410.A0A0P7BAZ4"/>
<dbReference type="GO" id="GO:0005634">
    <property type="term" value="C:nucleus"/>
    <property type="evidence" value="ECO:0007669"/>
    <property type="project" value="UniProtKB-SubCell"/>
</dbReference>
<protein>
    <recommendedName>
        <fullName evidence="7">Xylanolytic transcriptional activator regulatory domain-containing protein</fullName>
    </recommendedName>
</protein>
<evidence type="ECO:0000256" key="1">
    <source>
        <dbReference type="ARBA" id="ARBA00004123"/>
    </source>
</evidence>
<dbReference type="Pfam" id="PF04082">
    <property type="entry name" value="Fungal_trans"/>
    <property type="match status" value="1"/>
</dbReference>
<dbReference type="InterPro" id="IPR007219">
    <property type="entry name" value="XnlR_reg_dom"/>
</dbReference>
<dbReference type="GO" id="GO:0006351">
    <property type="term" value="P:DNA-templated transcription"/>
    <property type="evidence" value="ECO:0007669"/>
    <property type="project" value="InterPro"/>
</dbReference>
<keyword evidence="4" id="KW-0863">Zinc-finger</keyword>
<comment type="subcellular location">
    <subcellularLocation>
        <location evidence="1">Nucleus</location>
    </subcellularLocation>
</comment>
<evidence type="ECO:0000313" key="8">
    <source>
        <dbReference type="EMBL" id="KPM42813.1"/>
    </source>
</evidence>
<evidence type="ECO:0000256" key="6">
    <source>
        <dbReference type="ARBA" id="ARBA00023242"/>
    </source>
</evidence>
<evidence type="ECO:0000259" key="7">
    <source>
        <dbReference type="Pfam" id="PF04082"/>
    </source>
</evidence>
<dbReference type="GO" id="GO:0000785">
    <property type="term" value="C:chromatin"/>
    <property type="evidence" value="ECO:0007669"/>
    <property type="project" value="TreeGrafter"/>
</dbReference>
<sequence length="368" mass="41972">MDAMILEKPDATFEMPSWWNRVRMGYPDNQALEGDLSLLFWGIPDPFCTLPPGTDPTAEQEYWNFGPLPSPFVAESSQLYVRVNLLAAEMNKLNHDPASAAMFTESNFLAFISAFYRYRHSQMPFIHWPTFDPDTASLPLLLAVALAGALFAHSPNDLSSQPLRPSQTLCDTAETFIFSNLEAFDQAPAHSYVKPSVDAVETCQAALLMELTQSSFNCYKTRRRILTKRHAYLVAILRSLGVFRTKHMPEQGKSSWQDFMQVESIIKLAIATFFADAMFVLYLNHPPCTTISEMMGDMPCDERLWSAETEVEFEAQQTLIESSWRPPSLREMIPGLFEDQWTEVNKKILQRLSLHDLHILLWGEFNPQ</sequence>
<dbReference type="Proteomes" id="UP000050424">
    <property type="component" value="Unassembled WGS sequence"/>
</dbReference>
<keyword evidence="6" id="KW-0539">Nucleus</keyword>
<dbReference type="AlphaFoldDB" id="A0A0P7BAZ4"/>
<evidence type="ECO:0000256" key="2">
    <source>
        <dbReference type="ARBA" id="ARBA00022723"/>
    </source>
</evidence>
<dbReference type="PANTHER" id="PTHR40626">
    <property type="entry name" value="MIP31509P"/>
    <property type="match status" value="1"/>
</dbReference>
<name>A0A0P7BAZ4_9HYPO</name>
<keyword evidence="2" id="KW-0479">Metal-binding</keyword>
<keyword evidence="9" id="KW-1185">Reference proteome</keyword>
<keyword evidence="3" id="KW-0677">Repeat</keyword>
<dbReference type="GO" id="GO:0008270">
    <property type="term" value="F:zinc ion binding"/>
    <property type="evidence" value="ECO:0007669"/>
    <property type="project" value="UniProtKB-KW"/>
</dbReference>
<proteinExistence type="predicted"/>
<dbReference type="OrthoDB" id="3945418at2759"/>
<dbReference type="GO" id="GO:0000978">
    <property type="term" value="F:RNA polymerase II cis-regulatory region sequence-specific DNA binding"/>
    <property type="evidence" value="ECO:0007669"/>
    <property type="project" value="InterPro"/>
</dbReference>
<dbReference type="EMBL" id="LKCW01000042">
    <property type="protein sequence ID" value="KPM42813.1"/>
    <property type="molecule type" value="Genomic_DNA"/>
</dbReference>
<organism evidence="8 9">
    <name type="scientific">Neonectria ditissima</name>
    <dbReference type="NCBI Taxonomy" id="78410"/>
    <lineage>
        <taxon>Eukaryota</taxon>
        <taxon>Fungi</taxon>
        <taxon>Dikarya</taxon>
        <taxon>Ascomycota</taxon>
        <taxon>Pezizomycotina</taxon>
        <taxon>Sordariomycetes</taxon>
        <taxon>Hypocreomycetidae</taxon>
        <taxon>Hypocreales</taxon>
        <taxon>Nectriaceae</taxon>
        <taxon>Neonectria</taxon>
    </lineage>
</organism>
<evidence type="ECO:0000313" key="9">
    <source>
        <dbReference type="Proteomes" id="UP000050424"/>
    </source>
</evidence>
<accession>A0A0P7BAZ4</accession>
<evidence type="ECO:0000256" key="3">
    <source>
        <dbReference type="ARBA" id="ARBA00022737"/>
    </source>
</evidence>
<feature type="domain" description="Xylanolytic transcriptional activator regulatory" evidence="7">
    <location>
        <begin position="112"/>
        <end position="318"/>
    </location>
</feature>
<dbReference type="GO" id="GO:0000981">
    <property type="term" value="F:DNA-binding transcription factor activity, RNA polymerase II-specific"/>
    <property type="evidence" value="ECO:0007669"/>
    <property type="project" value="InterPro"/>
</dbReference>